<keyword evidence="2" id="KW-1185">Reference proteome</keyword>
<gene>
    <name evidence="1" type="ORF">M0811_07928</name>
</gene>
<protein>
    <submittedName>
        <fullName evidence="1">Uncharacterized protein</fullName>
    </submittedName>
</protein>
<name>A0A9Q0LPH3_ANAIG</name>
<dbReference type="Proteomes" id="UP001149090">
    <property type="component" value="Unassembled WGS sequence"/>
</dbReference>
<proteinExistence type="predicted"/>
<dbReference type="AlphaFoldDB" id="A0A9Q0LPH3"/>
<reference evidence="1" key="1">
    <citation type="submission" date="2022-10" db="EMBL/GenBank/DDBJ databases">
        <title>Novel sulphate-reducing endosymbionts in the free-living metamonad Anaeramoeba.</title>
        <authorList>
            <person name="Jerlstrom-Hultqvist J."/>
            <person name="Cepicka I."/>
            <person name="Gallot-Lavallee L."/>
            <person name="Salas-Leiva D."/>
            <person name="Curtis B.A."/>
            <person name="Zahonova K."/>
            <person name="Pipaliya S."/>
            <person name="Dacks J."/>
            <person name="Roger A.J."/>
        </authorList>
    </citation>
    <scope>NUCLEOTIDE SEQUENCE</scope>
    <source>
        <strain evidence="1">BMAN</strain>
    </source>
</reference>
<accession>A0A9Q0LPH3</accession>
<comment type="caution">
    <text evidence="1">The sequence shown here is derived from an EMBL/GenBank/DDBJ whole genome shotgun (WGS) entry which is preliminary data.</text>
</comment>
<organism evidence="1 2">
    <name type="scientific">Anaeramoeba ignava</name>
    <name type="common">Anaerobic marine amoeba</name>
    <dbReference type="NCBI Taxonomy" id="1746090"/>
    <lineage>
        <taxon>Eukaryota</taxon>
        <taxon>Metamonada</taxon>
        <taxon>Anaeramoebidae</taxon>
        <taxon>Anaeramoeba</taxon>
    </lineage>
</organism>
<sequence>MFDHHTSSKELIDIVEHVISIPNCIVINQKCKEILLIMENFKCWVFKSGNMFDMTESRPKMETTHAFENQTGRKLGILGAFIYSFKNARGSSKRILSSPTQAIIQMDGNKKLKPFLKTSRANWRSNGLNFLMATTQSRSQSLMKLQKGQEKPKTKTFFQILSKNYKNNFVYLEKYTPDDSEYMDTLLEQIVWKRQKYPKKAKILHGAFVEQRREPSPRNTGFWSGQNFHIHFSGNYSYTTPQSQIDIKGNEKNHFDERDPNSYNSINALNSLDQARGIDFSAKYQQMQKNKKNQNISDNELNQNLVMNRNISNLNTNSIGEFSSLEFDPRFRDLIKIPTTTSKSQQNIVYHSLNDLQQAPLTQKDVVAMINTIMSILQAIKQREITKTFENFHETQPI</sequence>
<dbReference type="EMBL" id="JAPDFW010000068">
    <property type="protein sequence ID" value="KAJ5074885.1"/>
    <property type="molecule type" value="Genomic_DNA"/>
</dbReference>
<evidence type="ECO:0000313" key="2">
    <source>
        <dbReference type="Proteomes" id="UP001149090"/>
    </source>
</evidence>
<evidence type="ECO:0000313" key="1">
    <source>
        <dbReference type="EMBL" id="KAJ5074885.1"/>
    </source>
</evidence>